<feature type="domain" description="AB hydrolase-1" evidence="2">
    <location>
        <begin position="50"/>
        <end position="284"/>
    </location>
</feature>
<dbReference type="PRINTS" id="PR00111">
    <property type="entry name" value="ABHYDROLASE"/>
</dbReference>
<accession>A0A2K3USQ7</accession>
<dbReference type="PANTHER" id="PTHR42977">
    <property type="entry name" value="HYDROLASE-RELATED"/>
    <property type="match status" value="1"/>
</dbReference>
<dbReference type="SUPFAM" id="SSF53474">
    <property type="entry name" value="alpha/beta-Hydrolases"/>
    <property type="match status" value="1"/>
</dbReference>
<dbReference type="NCBIfam" id="NF002043">
    <property type="entry name" value="PRK00870.1"/>
    <property type="match status" value="1"/>
</dbReference>
<reference evidence="3 4" key="1">
    <citation type="submission" date="2018-01" db="EMBL/GenBank/DDBJ databases">
        <title>Deinococcus koreensis sp. nov., a radiation-resistant bacterium isolated from river water.</title>
        <authorList>
            <person name="Choi A."/>
        </authorList>
    </citation>
    <scope>NUCLEOTIDE SEQUENCE [LARGE SCALE GENOMIC DNA]</scope>
    <source>
        <strain evidence="3 4">SJW1-2</strain>
    </source>
</reference>
<dbReference type="Proteomes" id="UP000236379">
    <property type="component" value="Unassembled WGS sequence"/>
</dbReference>
<gene>
    <name evidence="3" type="ORF">CVO96_19125</name>
</gene>
<dbReference type="AlphaFoldDB" id="A0A2K3USQ7"/>
<evidence type="ECO:0000313" key="3">
    <source>
        <dbReference type="EMBL" id="PNY79540.1"/>
    </source>
</evidence>
<dbReference type="OrthoDB" id="9797695at2"/>
<keyword evidence="4" id="KW-1185">Reference proteome</keyword>
<dbReference type="RefSeq" id="WP_103314054.1">
    <property type="nucleotide sequence ID" value="NZ_PPPD01000003.1"/>
</dbReference>
<sequence>MTILRTPDERFQHLPSYPFAPHYLGDLPGLEGLRLHYLDEGGPPGAPVALCLHGEPSWSYLYRTMIPVFVEAGMRVIAPDLFGFGRSDKPAEDSAYSFDFHRRTLLALVRRLELRDITLVVQDWGGLLGLTLPLEAPERYTRLIAMNTALATGDLPLGPGFLAWRAHAAAHRDLDVAALFAQSSPGLSSEVAAAYAAPFPDVRFKAGVRAFPQLVPDRPDAPGAELSRRARVWWQTEWAGQSFMAVGMRDGVLGPAAMAYLHSLIRGCPPPLEIPEGGHFVQEDAGELIARRALQSFGLLRTPAQEG</sequence>
<dbReference type="GO" id="GO:0004301">
    <property type="term" value="F:epoxide hydrolase activity"/>
    <property type="evidence" value="ECO:0007669"/>
    <property type="project" value="TreeGrafter"/>
</dbReference>
<comment type="caution">
    <text evidence="3">The sequence shown here is derived from an EMBL/GenBank/DDBJ whole genome shotgun (WGS) entry which is preliminary data.</text>
</comment>
<dbReference type="InterPro" id="IPR051340">
    <property type="entry name" value="Haloalkane_dehalogenase"/>
</dbReference>
<proteinExistence type="predicted"/>
<evidence type="ECO:0000259" key="2">
    <source>
        <dbReference type="Pfam" id="PF00561"/>
    </source>
</evidence>
<dbReference type="InterPro" id="IPR000073">
    <property type="entry name" value="AB_hydrolase_1"/>
</dbReference>
<dbReference type="InterPro" id="IPR029058">
    <property type="entry name" value="AB_hydrolase_fold"/>
</dbReference>
<dbReference type="PRINTS" id="PR00412">
    <property type="entry name" value="EPOXHYDRLASE"/>
</dbReference>
<dbReference type="Gene3D" id="3.40.50.1820">
    <property type="entry name" value="alpha/beta hydrolase"/>
    <property type="match status" value="1"/>
</dbReference>
<dbReference type="Pfam" id="PF00561">
    <property type="entry name" value="Abhydrolase_1"/>
    <property type="match status" value="1"/>
</dbReference>
<name>A0A2K3USQ7_9DEIO</name>
<protein>
    <submittedName>
        <fullName evidence="3">Haloalkane dehalogenase</fullName>
    </submittedName>
</protein>
<organism evidence="3 4">
    <name type="scientific">Deinococcus koreensis</name>
    <dbReference type="NCBI Taxonomy" id="2054903"/>
    <lineage>
        <taxon>Bacteria</taxon>
        <taxon>Thermotogati</taxon>
        <taxon>Deinococcota</taxon>
        <taxon>Deinococci</taxon>
        <taxon>Deinococcales</taxon>
        <taxon>Deinococcaceae</taxon>
        <taxon>Deinococcus</taxon>
    </lineage>
</organism>
<evidence type="ECO:0000256" key="1">
    <source>
        <dbReference type="ARBA" id="ARBA00022801"/>
    </source>
</evidence>
<keyword evidence="1" id="KW-0378">Hydrolase</keyword>
<dbReference type="PANTHER" id="PTHR42977:SF3">
    <property type="entry name" value="AB HYDROLASE-1 DOMAIN-CONTAINING PROTEIN"/>
    <property type="match status" value="1"/>
</dbReference>
<dbReference type="EMBL" id="PPPD01000003">
    <property type="protein sequence ID" value="PNY79540.1"/>
    <property type="molecule type" value="Genomic_DNA"/>
</dbReference>
<dbReference type="InterPro" id="IPR000639">
    <property type="entry name" value="Epox_hydrolase-like"/>
</dbReference>
<evidence type="ECO:0000313" key="4">
    <source>
        <dbReference type="Proteomes" id="UP000236379"/>
    </source>
</evidence>